<protein>
    <submittedName>
        <fullName evidence="2">Glycosyltransferase</fullName>
    </submittedName>
</protein>
<sequence length="368" mass="39373">MTRVLAYTSPGRGHLFPMTPLLTELRDRGVEVHVQTLADEVERVDASGLHARAVDPRIEAIHAADGDARSVRDAFARSVRMFADRARLEVPDLRAAVDRVDPDFLLVDANTWGAMAYAESAGLPWACFSASPIPRRSPGLPPFGPGLAPDPSPAGRIRDAVANTVITKAITSSVRPTLNEIRRDVGLAPIHDADDVFRSPPILFLATAEPFEYRHADWDNLVYLGACDWDPPQPPPPWLGAITDPIVLVTTSSDPQKDEVLARRTLAALADEPVHVVATMPSGVPADLDVPSNATVVRFAAHGPILDRAVCAITHGGMGATQKALARGVPVVAVPFGRDQLEVARRVVVSGSGVRVPARRLRHPGAGS</sequence>
<dbReference type="Gene3D" id="3.40.50.2000">
    <property type="entry name" value="Glycogen Phosphorylase B"/>
    <property type="match status" value="2"/>
</dbReference>
<dbReference type="CDD" id="cd03784">
    <property type="entry name" value="GT1_Gtf-like"/>
    <property type="match status" value="1"/>
</dbReference>
<dbReference type="InterPro" id="IPR050426">
    <property type="entry name" value="Glycosyltransferase_28"/>
</dbReference>
<accession>A0ABP8J1Q8</accession>
<dbReference type="Pfam" id="PF06722">
    <property type="entry name" value="EryCIII-like_C"/>
    <property type="match status" value="1"/>
</dbReference>
<name>A0ABP8J1Q8_9ACTN</name>
<evidence type="ECO:0000259" key="1">
    <source>
        <dbReference type="Pfam" id="PF06722"/>
    </source>
</evidence>
<evidence type="ECO:0000313" key="3">
    <source>
        <dbReference type="Proteomes" id="UP001500635"/>
    </source>
</evidence>
<feature type="domain" description="Erythromycin biosynthesis protein CIII-like C-terminal" evidence="1">
    <location>
        <begin position="264"/>
        <end position="359"/>
    </location>
</feature>
<dbReference type="PANTHER" id="PTHR48050">
    <property type="entry name" value="STEROL 3-BETA-GLUCOSYLTRANSFERASE"/>
    <property type="match status" value="1"/>
</dbReference>
<comment type="caution">
    <text evidence="2">The sequence shown here is derived from an EMBL/GenBank/DDBJ whole genome shotgun (WGS) entry which is preliminary data.</text>
</comment>
<proteinExistence type="predicted"/>
<evidence type="ECO:0000313" key="2">
    <source>
        <dbReference type="EMBL" id="GAA4383402.1"/>
    </source>
</evidence>
<reference evidence="3" key="1">
    <citation type="journal article" date="2019" name="Int. J. Syst. Evol. Microbiol.">
        <title>The Global Catalogue of Microorganisms (GCM) 10K type strain sequencing project: providing services to taxonomists for standard genome sequencing and annotation.</title>
        <authorList>
            <consortium name="The Broad Institute Genomics Platform"/>
            <consortium name="The Broad Institute Genome Sequencing Center for Infectious Disease"/>
            <person name="Wu L."/>
            <person name="Ma J."/>
        </authorList>
    </citation>
    <scope>NUCLEOTIDE SEQUENCE [LARGE SCALE GENOMIC DNA]</scope>
    <source>
        <strain evidence="3">JCM 17688</strain>
    </source>
</reference>
<dbReference type="InterPro" id="IPR010610">
    <property type="entry name" value="EryCIII-like_C"/>
</dbReference>
<keyword evidence="3" id="KW-1185">Reference proteome</keyword>
<organism evidence="2 3">
    <name type="scientific">Tsukamurella soli</name>
    <dbReference type="NCBI Taxonomy" id="644556"/>
    <lineage>
        <taxon>Bacteria</taxon>
        <taxon>Bacillati</taxon>
        <taxon>Actinomycetota</taxon>
        <taxon>Actinomycetes</taxon>
        <taxon>Mycobacteriales</taxon>
        <taxon>Tsukamurellaceae</taxon>
        <taxon>Tsukamurella</taxon>
    </lineage>
</organism>
<dbReference type="RefSeq" id="WP_344989740.1">
    <property type="nucleotide sequence ID" value="NZ_BAABFR010000002.1"/>
</dbReference>
<dbReference type="SUPFAM" id="SSF53756">
    <property type="entry name" value="UDP-Glycosyltransferase/glycogen phosphorylase"/>
    <property type="match status" value="1"/>
</dbReference>
<dbReference type="EMBL" id="BAABFR010000002">
    <property type="protein sequence ID" value="GAA4383402.1"/>
    <property type="molecule type" value="Genomic_DNA"/>
</dbReference>
<dbReference type="InterPro" id="IPR002213">
    <property type="entry name" value="UDP_glucos_trans"/>
</dbReference>
<dbReference type="PANTHER" id="PTHR48050:SF13">
    <property type="entry name" value="STEROL 3-BETA-GLUCOSYLTRANSFERASE UGT80A2"/>
    <property type="match status" value="1"/>
</dbReference>
<gene>
    <name evidence="2" type="ORF">GCM10023147_02560</name>
</gene>
<dbReference type="Proteomes" id="UP001500635">
    <property type="component" value="Unassembled WGS sequence"/>
</dbReference>